<evidence type="ECO:0000256" key="4">
    <source>
        <dbReference type="ARBA" id="ARBA00012438"/>
    </source>
</evidence>
<keyword evidence="7" id="KW-0808">Transferase</keyword>
<evidence type="ECO:0000256" key="13">
    <source>
        <dbReference type="ARBA" id="ARBA00023012"/>
    </source>
</evidence>
<keyword evidence="13" id="KW-0902">Two-component regulatory system</keyword>
<organism evidence="19 20">
    <name type="scientific">Handelsmanbacteria sp. (strain RIFCSPLOWO2_12_FULL_64_10)</name>
    <dbReference type="NCBI Taxonomy" id="1817868"/>
    <lineage>
        <taxon>Bacteria</taxon>
        <taxon>Candidatus Handelsmaniibacteriota</taxon>
    </lineage>
</organism>
<dbReference type="PRINTS" id="PR00344">
    <property type="entry name" value="BCTRLSENSOR"/>
</dbReference>
<dbReference type="Proteomes" id="UP000178606">
    <property type="component" value="Unassembled WGS sequence"/>
</dbReference>
<dbReference type="SUPFAM" id="SSF47384">
    <property type="entry name" value="Homodimeric domain of signal transducing histidine kinase"/>
    <property type="match status" value="1"/>
</dbReference>
<keyword evidence="14 15" id="KW-0472">Membrane</keyword>
<dbReference type="AlphaFoldDB" id="A0A1F6CR07"/>
<dbReference type="SUPFAM" id="SSF55785">
    <property type="entry name" value="PYP-like sensor domain (PAS domain)"/>
    <property type="match status" value="1"/>
</dbReference>
<dbReference type="SUPFAM" id="SSF55874">
    <property type="entry name" value="ATPase domain of HSP90 chaperone/DNA topoisomerase II/histidine kinase"/>
    <property type="match status" value="1"/>
</dbReference>
<dbReference type="CDD" id="cd00082">
    <property type="entry name" value="HisKA"/>
    <property type="match status" value="1"/>
</dbReference>
<evidence type="ECO:0000256" key="1">
    <source>
        <dbReference type="ARBA" id="ARBA00000085"/>
    </source>
</evidence>
<dbReference type="Pfam" id="PF00672">
    <property type="entry name" value="HAMP"/>
    <property type="match status" value="1"/>
</dbReference>
<evidence type="ECO:0000256" key="10">
    <source>
        <dbReference type="ARBA" id="ARBA00022777"/>
    </source>
</evidence>
<keyword evidence="10" id="KW-0418">Kinase</keyword>
<evidence type="ECO:0000256" key="15">
    <source>
        <dbReference type="SAM" id="Phobius"/>
    </source>
</evidence>
<dbReference type="GO" id="GO:0030295">
    <property type="term" value="F:protein kinase activator activity"/>
    <property type="evidence" value="ECO:0007669"/>
    <property type="project" value="TreeGrafter"/>
</dbReference>
<comment type="caution">
    <text evidence="19">The sequence shown here is derived from an EMBL/GenBank/DDBJ whole genome shotgun (WGS) entry which is preliminary data.</text>
</comment>
<dbReference type="SMART" id="SM00388">
    <property type="entry name" value="HisKA"/>
    <property type="match status" value="1"/>
</dbReference>
<dbReference type="PROSITE" id="PS50113">
    <property type="entry name" value="PAC"/>
    <property type="match status" value="1"/>
</dbReference>
<comment type="catalytic activity">
    <reaction evidence="1">
        <text>ATP + protein L-histidine = ADP + protein N-phospho-L-histidine.</text>
        <dbReference type="EC" id="2.7.13.3"/>
    </reaction>
</comment>
<feature type="domain" description="HAMP" evidence="18">
    <location>
        <begin position="201"/>
        <end position="253"/>
    </location>
</feature>
<evidence type="ECO:0000256" key="6">
    <source>
        <dbReference type="ARBA" id="ARBA00022553"/>
    </source>
</evidence>
<evidence type="ECO:0000259" key="18">
    <source>
        <dbReference type="PROSITE" id="PS50885"/>
    </source>
</evidence>
<dbReference type="Gene3D" id="1.10.287.130">
    <property type="match status" value="1"/>
</dbReference>
<dbReference type="SMART" id="SM00304">
    <property type="entry name" value="HAMP"/>
    <property type="match status" value="1"/>
</dbReference>
<protein>
    <recommendedName>
        <fullName evidence="4">histidine kinase</fullName>
        <ecNumber evidence="4">2.7.13.3</ecNumber>
    </recommendedName>
</protein>
<keyword evidence="11" id="KW-0067">ATP-binding</keyword>
<dbReference type="Gene3D" id="6.10.340.10">
    <property type="match status" value="1"/>
</dbReference>
<keyword evidence="9" id="KW-0547">Nucleotide-binding</keyword>
<evidence type="ECO:0000259" key="17">
    <source>
        <dbReference type="PROSITE" id="PS50113"/>
    </source>
</evidence>
<evidence type="ECO:0000313" key="19">
    <source>
        <dbReference type="EMBL" id="OGG51322.1"/>
    </source>
</evidence>
<dbReference type="InterPro" id="IPR000700">
    <property type="entry name" value="PAS-assoc_C"/>
</dbReference>
<dbReference type="InterPro" id="IPR000014">
    <property type="entry name" value="PAS"/>
</dbReference>
<evidence type="ECO:0000256" key="3">
    <source>
        <dbReference type="ARBA" id="ARBA00004236"/>
    </source>
</evidence>
<dbReference type="PANTHER" id="PTHR42878">
    <property type="entry name" value="TWO-COMPONENT HISTIDINE KINASE"/>
    <property type="match status" value="1"/>
</dbReference>
<evidence type="ECO:0000256" key="14">
    <source>
        <dbReference type="ARBA" id="ARBA00023136"/>
    </source>
</evidence>
<dbReference type="FunFam" id="3.30.565.10:FF:000023">
    <property type="entry name" value="PAS domain-containing sensor histidine kinase"/>
    <property type="match status" value="1"/>
</dbReference>
<dbReference type="GO" id="GO:0000156">
    <property type="term" value="F:phosphorelay response regulator activity"/>
    <property type="evidence" value="ECO:0007669"/>
    <property type="project" value="TreeGrafter"/>
</dbReference>
<feature type="domain" description="Histidine kinase" evidence="16">
    <location>
        <begin position="386"/>
        <end position="603"/>
    </location>
</feature>
<sequence length="607" mass="67309">MFTLRQKLTVGFGGLLAILLVGGALSLYLLTRYSGTIEQIFRENYDSVGYGQNMKEAVEQMDEIARSSLWEEGPAQEPMSLVVARFEENLRKERDNITLPGERELAEDLARLWQQYKNEHERLLSARDTEAGRRAFYRTTLLSHARQIKTKAQRVIDINLQNVISVDGRVRQSAVRAKRAMYALLVAGVALAVAFVGLISRSILRPLRTLTRSAREIEQGNLDLVVSVPSRDEVGQLAEAFNSMAAHLREFRRSDRARLVRTQRTTQLALDSLPDAVAIVSPDGRVELVNETAQKLFALHPGVDIAAVQINGLAELYRRASQEGRSLQPRSYESAIHVFDGQERFFLPQAVPILDEDRQLVGVTLVLADVTHLRRLDEMKSGLLSAASHELKTPLTSIRMAAHLLLEERIGPLNAKQAELLVAAREDSDRLHHIIENLLDMSRIESGRGLMDLRPVSPERLVSQAVEGVAPSFRDKGVELKSDIPPDAPEVLADPVRIGHVFSNLLHNAQKYTLSGGRVRVSAQSEEEVVRFEVEDTGMGISPEDLPRIFDRFYRGKGQSSEGGAGLGLAIAKEIVEAHGGGITVESRMGVGSKFSFTLSRGDRTGR</sequence>
<dbReference type="InterPro" id="IPR013656">
    <property type="entry name" value="PAS_4"/>
</dbReference>
<dbReference type="Gene3D" id="3.30.450.20">
    <property type="entry name" value="PAS domain"/>
    <property type="match status" value="1"/>
</dbReference>
<keyword evidence="8 15" id="KW-0812">Transmembrane</keyword>
<dbReference type="Pfam" id="PF00512">
    <property type="entry name" value="HisKA"/>
    <property type="match status" value="1"/>
</dbReference>
<dbReference type="CDD" id="cd00075">
    <property type="entry name" value="HATPase"/>
    <property type="match status" value="1"/>
</dbReference>
<dbReference type="InterPro" id="IPR003661">
    <property type="entry name" value="HisK_dim/P_dom"/>
</dbReference>
<evidence type="ECO:0000256" key="5">
    <source>
        <dbReference type="ARBA" id="ARBA00022475"/>
    </source>
</evidence>
<keyword evidence="12 15" id="KW-1133">Transmembrane helix</keyword>
<dbReference type="Pfam" id="PF02518">
    <property type="entry name" value="HATPase_c"/>
    <property type="match status" value="1"/>
</dbReference>
<dbReference type="InterPro" id="IPR003594">
    <property type="entry name" value="HATPase_dom"/>
</dbReference>
<gene>
    <name evidence="19" type="ORF">A3F84_02975</name>
</gene>
<dbReference type="InterPro" id="IPR004358">
    <property type="entry name" value="Sig_transdc_His_kin-like_C"/>
</dbReference>
<evidence type="ECO:0000256" key="2">
    <source>
        <dbReference type="ARBA" id="ARBA00004141"/>
    </source>
</evidence>
<dbReference type="EC" id="2.7.13.3" evidence="4"/>
<proteinExistence type="predicted"/>
<dbReference type="PANTHER" id="PTHR42878:SF7">
    <property type="entry name" value="SENSOR HISTIDINE KINASE GLRK"/>
    <property type="match status" value="1"/>
</dbReference>
<feature type="transmembrane region" description="Helical" evidence="15">
    <location>
        <begin position="180"/>
        <end position="199"/>
    </location>
</feature>
<evidence type="ECO:0000256" key="12">
    <source>
        <dbReference type="ARBA" id="ARBA00022989"/>
    </source>
</evidence>
<dbReference type="InterPro" id="IPR036097">
    <property type="entry name" value="HisK_dim/P_sf"/>
</dbReference>
<evidence type="ECO:0000313" key="20">
    <source>
        <dbReference type="Proteomes" id="UP000178606"/>
    </source>
</evidence>
<dbReference type="GO" id="GO:0005886">
    <property type="term" value="C:plasma membrane"/>
    <property type="evidence" value="ECO:0007669"/>
    <property type="project" value="UniProtKB-SubCell"/>
</dbReference>
<evidence type="ECO:0000256" key="7">
    <source>
        <dbReference type="ARBA" id="ARBA00022679"/>
    </source>
</evidence>
<dbReference type="SMART" id="SM00387">
    <property type="entry name" value="HATPase_c"/>
    <property type="match status" value="1"/>
</dbReference>
<dbReference type="InterPro" id="IPR050351">
    <property type="entry name" value="BphY/WalK/GraS-like"/>
</dbReference>
<dbReference type="EMBL" id="MFKF01000187">
    <property type="protein sequence ID" value="OGG51322.1"/>
    <property type="molecule type" value="Genomic_DNA"/>
</dbReference>
<evidence type="ECO:0000256" key="8">
    <source>
        <dbReference type="ARBA" id="ARBA00022692"/>
    </source>
</evidence>
<reference evidence="19 20" key="1">
    <citation type="journal article" date="2016" name="Nat. Commun.">
        <title>Thousands of microbial genomes shed light on interconnected biogeochemical processes in an aquifer system.</title>
        <authorList>
            <person name="Anantharaman K."/>
            <person name="Brown C.T."/>
            <person name="Hug L.A."/>
            <person name="Sharon I."/>
            <person name="Castelle C.J."/>
            <person name="Probst A.J."/>
            <person name="Thomas B.C."/>
            <person name="Singh A."/>
            <person name="Wilkins M.J."/>
            <person name="Karaoz U."/>
            <person name="Brodie E.L."/>
            <person name="Williams K.H."/>
            <person name="Hubbard S.S."/>
            <person name="Banfield J.F."/>
        </authorList>
    </citation>
    <scope>NUCLEOTIDE SEQUENCE [LARGE SCALE GENOMIC DNA]</scope>
    <source>
        <strain evidence="20">RIFCSPLOWO2_12_FULL_64_10</strain>
    </source>
</reference>
<dbReference type="GO" id="GO:0000155">
    <property type="term" value="F:phosphorelay sensor kinase activity"/>
    <property type="evidence" value="ECO:0007669"/>
    <property type="project" value="InterPro"/>
</dbReference>
<keyword evidence="6" id="KW-0597">Phosphoprotein</keyword>
<dbReference type="Pfam" id="PF08448">
    <property type="entry name" value="PAS_4"/>
    <property type="match status" value="1"/>
</dbReference>
<keyword evidence="5" id="KW-1003">Cell membrane</keyword>
<dbReference type="PROSITE" id="PS50885">
    <property type="entry name" value="HAMP"/>
    <property type="match status" value="1"/>
</dbReference>
<dbReference type="InterPro" id="IPR036890">
    <property type="entry name" value="HATPase_C_sf"/>
</dbReference>
<dbReference type="PROSITE" id="PS50109">
    <property type="entry name" value="HIS_KIN"/>
    <property type="match status" value="1"/>
</dbReference>
<comment type="subcellular location">
    <subcellularLocation>
        <location evidence="3">Cell membrane</location>
    </subcellularLocation>
    <subcellularLocation>
        <location evidence="2">Membrane</location>
        <topology evidence="2">Multi-pass membrane protein</topology>
    </subcellularLocation>
</comment>
<dbReference type="InterPro" id="IPR003660">
    <property type="entry name" value="HAMP_dom"/>
</dbReference>
<dbReference type="CDD" id="cd06225">
    <property type="entry name" value="HAMP"/>
    <property type="match status" value="1"/>
</dbReference>
<dbReference type="CDD" id="cd00130">
    <property type="entry name" value="PAS"/>
    <property type="match status" value="1"/>
</dbReference>
<dbReference type="Gene3D" id="3.30.565.10">
    <property type="entry name" value="Histidine kinase-like ATPase, C-terminal domain"/>
    <property type="match status" value="1"/>
</dbReference>
<accession>A0A1F6CR07</accession>
<dbReference type="GO" id="GO:0007234">
    <property type="term" value="P:osmosensory signaling via phosphorelay pathway"/>
    <property type="evidence" value="ECO:0007669"/>
    <property type="project" value="TreeGrafter"/>
</dbReference>
<evidence type="ECO:0000256" key="11">
    <source>
        <dbReference type="ARBA" id="ARBA00022840"/>
    </source>
</evidence>
<dbReference type="InterPro" id="IPR035965">
    <property type="entry name" value="PAS-like_dom_sf"/>
</dbReference>
<feature type="domain" description="PAC" evidence="17">
    <location>
        <begin position="330"/>
        <end position="382"/>
    </location>
</feature>
<dbReference type="SUPFAM" id="SSF158472">
    <property type="entry name" value="HAMP domain-like"/>
    <property type="match status" value="1"/>
</dbReference>
<evidence type="ECO:0000256" key="9">
    <source>
        <dbReference type="ARBA" id="ARBA00022741"/>
    </source>
</evidence>
<dbReference type="GO" id="GO:0005524">
    <property type="term" value="F:ATP binding"/>
    <property type="evidence" value="ECO:0007669"/>
    <property type="project" value="UniProtKB-KW"/>
</dbReference>
<dbReference type="InterPro" id="IPR005467">
    <property type="entry name" value="His_kinase_dom"/>
</dbReference>
<name>A0A1F6CR07_HANXR</name>
<evidence type="ECO:0000259" key="16">
    <source>
        <dbReference type="PROSITE" id="PS50109"/>
    </source>
</evidence>
<feature type="transmembrane region" description="Helical" evidence="15">
    <location>
        <begin position="12"/>
        <end position="30"/>
    </location>
</feature>